<dbReference type="EnsemblPlants" id="ORUFI01G16520.1">
    <property type="protein sequence ID" value="ORUFI01G16520.1"/>
    <property type="gene ID" value="ORUFI01G16520"/>
</dbReference>
<accession>A0A0E0MW21</accession>
<dbReference type="HOGENOM" id="CLU_2626271_0_0_1"/>
<organism evidence="1 2">
    <name type="scientific">Oryza rufipogon</name>
    <name type="common">Brownbeard rice</name>
    <name type="synonym">Asian wild rice</name>
    <dbReference type="NCBI Taxonomy" id="4529"/>
    <lineage>
        <taxon>Eukaryota</taxon>
        <taxon>Viridiplantae</taxon>
        <taxon>Streptophyta</taxon>
        <taxon>Embryophyta</taxon>
        <taxon>Tracheophyta</taxon>
        <taxon>Spermatophyta</taxon>
        <taxon>Magnoliopsida</taxon>
        <taxon>Liliopsida</taxon>
        <taxon>Poales</taxon>
        <taxon>Poaceae</taxon>
        <taxon>BOP clade</taxon>
        <taxon>Oryzoideae</taxon>
        <taxon>Oryzeae</taxon>
        <taxon>Oryzinae</taxon>
        <taxon>Oryza</taxon>
    </lineage>
</organism>
<reference evidence="1" key="2">
    <citation type="submission" date="2015-06" db="UniProtKB">
        <authorList>
            <consortium name="EnsemblPlants"/>
        </authorList>
    </citation>
    <scope>IDENTIFICATION</scope>
</reference>
<name>A0A0E0MW21_ORYRU</name>
<keyword evidence="2" id="KW-1185">Reference proteome</keyword>
<sequence length="78" mass="8975">MGPPELLSKEEGNYSSKINVVIAEEEEKRRSRRRGTRLGYRRQVEVVVPRLGWGRGHREVFPVGLKVVASYVIRTILN</sequence>
<reference evidence="2" key="1">
    <citation type="submission" date="2013-06" db="EMBL/GenBank/DDBJ databases">
        <authorList>
            <person name="Zhao Q."/>
        </authorList>
    </citation>
    <scope>NUCLEOTIDE SEQUENCE</scope>
    <source>
        <strain evidence="2">cv. W1943</strain>
    </source>
</reference>
<proteinExistence type="predicted"/>
<evidence type="ECO:0000313" key="1">
    <source>
        <dbReference type="EnsemblPlants" id="ORUFI01G16520.1"/>
    </source>
</evidence>
<dbReference type="AlphaFoldDB" id="A0A0E0MW21"/>
<dbReference type="Proteomes" id="UP000008022">
    <property type="component" value="Unassembled WGS sequence"/>
</dbReference>
<dbReference type="Gramene" id="ORUFI01G16520.1">
    <property type="protein sequence ID" value="ORUFI01G16520.1"/>
    <property type="gene ID" value="ORUFI01G16520"/>
</dbReference>
<protein>
    <submittedName>
        <fullName evidence="1">Uncharacterized protein</fullName>
    </submittedName>
</protein>
<evidence type="ECO:0000313" key="2">
    <source>
        <dbReference type="Proteomes" id="UP000008022"/>
    </source>
</evidence>